<dbReference type="EMBL" id="DF847559">
    <property type="protein sequence ID" value="GAT52083.1"/>
    <property type="molecule type" value="Genomic_DNA"/>
</dbReference>
<proteinExistence type="predicted"/>
<protein>
    <submittedName>
        <fullName evidence="2">Uncharacterized protein</fullName>
    </submittedName>
</protein>
<sequence length="122" mass="13718">MIPANNPHYDNPSIHPSTHPARRCLPVSVGPAPASSVAPANTSTHNTKLTKPKAQTQPIRQPPRPLLQRLLTVSLPSRRINNAGHLIRPTGHLDWVLKVKEELRDVRRRHARVEFRYRSSGL</sequence>
<dbReference type="Proteomes" id="UP000815677">
    <property type="component" value="Unassembled WGS sequence"/>
</dbReference>
<gene>
    <name evidence="2" type="ORF">MCHLO_09170</name>
</gene>
<evidence type="ECO:0000313" key="2">
    <source>
        <dbReference type="EMBL" id="GAT52083.1"/>
    </source>
</evidence>
<name>A0ABQ0LLU8_MYCCL</name>
<accession>A0ABQ0LLU8</accession>
<feature type="compositionally biased region" description="Low complexity" evidence="1">
    <location>
        <begin position="26"/>
        <end position="40"/>
    </location>
</feature>
<feature type="region of interest" description="Disordered" evidence="1">
    <location>
        <begin position="1"/>
        <end position="63"/>
    </location>
</feature>
<keyword evidence="3" id="KW-1185">Reference proteome</keyword>
<reference evidence="2" key="1">
    <citation type="submission" date="2014-09" db="EMBL/GenBank/DDBJ databases">
        <title>Genome sequence of the luminous mushroom Mycena chlorophos for searching fungal bioluminescence genes.</title>
        <authorList>
            <person name="Tanaka Y."/>
            <person name="Kasuga D."/>
            <person name="Oba Y."/>
            <person name="Hase S."/>
            <person name="Sato K."/>
            <person name="Oba Y."/>
            <person name="Sakakibara Y."/>
        </authorList>
    </citation>
    <scope>NUCLEOTIDE SEQUENCE</scope>
</reference>
<evidence type="ECO:0000313" key="3">
    <source>
        <dbReference type="Proteomes" id="UP000815677"/>
    </source>
</evidence>
<evidence type="ECO:0000256" key="1">
    <source>
        <dbReference type="SAM" id="MobiDB-lite"/>
    </source>
</evidence>
<organism evidence="2 3">
    <name type="scientific">Mycena chlorophos</name>
    <name type="common">Agaric fungus</name>
    <name type="synonym">Agaricus chlorophos</name>
    <dbReference type="NCBI Taxonomy" id="658473"/>
    <lineage>
        <taxon>Eukaryota</taxon>
        <taxon>Fungi</taxon>
        <taxon>Dikarya</taxon>
        <taxon>Basidiomycota</taxon>
        <taxon>Agaricomycotina</taxon>
        <taxon>Agaricomycetes</taxon>
        <taxon>Agaricomycetidae</taxon>
        <taxon>Agaricales</taxon>
        <taxon>Marasmiineae</taxon>
        <taxon>Mycenaceae</taxon>
        <taxon>Mycena</taxon>
    </lineage>
</organism>